<evidence type="ECO:0000313" key="2">
    <source>
        <dbReference type="Proteomes" id="UP001417504"/>
    </source>
</evidence>
<dbReference type="AlphaFoldDB" id="A0AAP0NJ77"/>
<reference evidence="1 2" key="1">
    <citation type="submission" date="2024-01" db="EMBL/GenBank/DDBJ databases">
        <title>Genome assemblies of Stephania.</title>
        <authorList>
            <person name="Yang L."/>
        </authorList>
    </citation>
    <scope>NUCLEOTIDE SEQUENCE [LARGE SCALE GENOMIC DNA]</scope>
    <source>
        <strain evidence="1">QJT</strain>
        <tissue evidence="1">Leaf</tissue>
    </source>
</reference>
<organism evidence="1 2">
    <name type="scientific">Stephania japonica</name>
    <dbReference type="NCBI Taxonomy" id="461633"/>
    <lineage>
        <taxon>Eukaryota</taxon>
        <taxon>Viridiplantae</taxon>
        <taxon>Streptophyta</taxon>
        <taxon>Embryophyta</taxon>
        <taxon>Tracheophyta</taxon>
        <taxon>Spermatophyta</taxon>
        <taxon>Magnoliopsida</taxon>
        <taxon>Ranunculales</taxon>
        <taxon>Menispermaceae</taxon>
        <taxon>Menispermoideae</taxon>
        <taxon>Cissampelideae</taxon>
        <taxon>Stephania</taxon>
    </lineage>
</organism>
<dbReference type="Proteomes" id="UP001417504">
    <property type="component" value="Unassembled WGS sequence"/>
</dbReference>
<protein>
    <submittedName>
        <fullName evidence="1">Uncharacterized protein</fullName>
    </submittedName>
</protein>
<dbReference type="EMBL" id="JBBNAE010000007">
    <property type="protein sequence ID" value="KAK9109193.1"/>
    <property type="molecule type" value="Genomic_DNA"/>
</dbReference>
<comment type="caution">
    <text evidence="1">The sequence shown here is derived from an EMBL/GenBank/DDBJ whole genome shotgun (WGS) entry which is preliminary data.</text>
</comment>
<proteinExistence type="predicted"/>
<name>A0AAP0NJ77_9MAGN</name>
<accession>A0AAP0NJ77</accession>
<sequence>MDRQLLIKADGFALGSSSGVNWGCRFVVTKGDYNVAKFRLSIKTVEIKDVEITKRAQLLKI</sequence>
<gene>
    <name evidence="1" type="ORF">Sjap_017253</name>
</gene>
<keyword evidence="2" id="KW-1185">Reference proteome</keyword>
<evidence type="ECO:0000313" key="1">
    <source>
        <dbReference type="EMBL" id="KAK9109193.1"/>
    </source>
</evidence>